<dbReference type="EMBL" id="SZZH01000005">
    <property type="protein sequence ID" value="TKV57280.1"/>
    <property type="molecule type" value="Genomic_DNA"/>
</dbReference>
<keyword evidence="2 4" id="KW-0808">Transferase</keyword>
<protein>
    <submittedName>
        <fullName evidence="4">CoA transferase</fullName>
    </submittedName>
</protein>
<evidence type="ECO:0000313" key="5">
    <source>
        <dbReference type="Proteomes" id="UP000306985"/>
    </source>
</evidence>
<evidence type="ECO:0000313" key="4">
    <source>
        <dbReference type="EMBL" id="TKV57280.1"/>
    </source>
</evidence>
<dbReference type="InterPro" id="IPR023606">
    <property type="entry name" value="CoA-Trfase_III_dom_1_sf"/>
</dbReference>
<organism evidence="4 5">
    <name type="scientific">Nakamurella flava</name>
    <dbReference type="NCBI Taxonomy" id="2576308"/>
    <lineage>
        <taxon>Bacteria</taxon>
        <taxon>Bacillati</taxon>
        <taxon>Actinomycetota</taxon>
        <taxon>Actinomycetes</taxon>
        <taxon>Nakamurellales</taxon>
        <taxon>Nakamurellaceae</taxon>
        <taxon>Nakamurella</taxon>
    </lineage>
</organism>
<reference evidence="4 5" key="1">
    <citation type="submission" date="2019-05" db="EMBL/GenBank/DDBJ databases">
        <title>Nakamurella sp. N5BH11, whole genome shotgun sequence.</title>
        <authorList>
            <person name="Tuo L."/>
        </authorList>
    </citation>
    <scope>NUCLEOTIDE SEQUENCE [LARGE SCALE GENOMIC DNA]</scope>
    <source>
        <strain evidence="4 5">N5BH11</strain>
    </source>
</reference>
<evidence type="ECO:0000256" key="2">
    <source>
        <dbReference type="ARBA" id="ARBA00022679"/>
    </source>
</evidence>
<dbReference type="InterPro" id="IPR044855">
    <property type="entry name" value="CoA-Trfase_III_dom3_sf"/>
</dbReference>
<dbReference type="InterPro" id="IPR003673">
    <property type="entry name" value="CoA-Trfase_fam_III"/>
</dbReference>
<dbReference type="Gene3D" id="3.30.1540.10">
    <property type="entry name" value="formyl-coa transferase, domain 3"/>
    <property type="match status" value="1"/>
</dbReference>
<keyword evidence="5" id="KW-1185">Reference proteome</keyword>
<evidence type="ECO:0000256" key="1">
    <source>
        <dbReference type="ARBA" id="ARBA00008383"/>
    </source>
</evidence>
<dbReference type="RefSeq" id="WP_137450984.1">
    <property type="nucleotide sequence ID" value="NZ_SZZH01000005.1"/>
</dbReference>
<dbReference type="Pfam" id="PF02515">
    <property type="entry name" value="CoA_transf_3"/>
    <property type="match status" value="1"/>
</dbReference>
<proteinExistence type="inferred from homology"/>
<dbReference type="Proteomes" id="UP000306985">
    <property type="component" value="Unassembled WGS sequence"/>
</dbReference>
<dbReference type="AlphaFoldDB" id="A0A4U6QBD6"/>
<comment type="similarity">
    <text evidence="1">Belongs to the CoA-transferase III family.</text>
</comment>
<dbReference type="GO" id="GO:0016740">
    <property type="term" value="F:transferase activity"/>
    <property type="evidence" value="ECO:0007669"/>
    <property type="project" value="UniProtKB-KW"/>
</dbReference>
<name>A0A4U6QBD6_9ACTN</name>
<gene>
    <name evidence="4" type="ORF">FDO65_17255</name>
</gene>
<dbReference type="SUPFAM" id="SSF89796">
    <property type="entry name" value="CoA-transferase family III (CaiB/BaiF)"/>
    <property type="match status" value="1"/>
</dbReference>
<dbReference type="OrthoDB" id="9797653at2"/>
<comment type="caution">
    <text evidence="4">The sequence shown here is derived from an EMBL/GenBank/DDBJ whole genome shotgun (WGS) entry which is preliminary data.</text>
</comment>
<dbReference type="PANTHER" id="PTHR48228:SF6">
    <property type="entry name" value="L-CARNITINE COA-TRANSFERASE"/>
    <property type="match status" value="1"/>
</dbReference>
<dbReference type="InterPro" id="IPR050509">
    <property type="entry name" value="CoA-transferase_III"/>
</dbReference>
<feature type="compositionally biased region" description="Polar residues" evidence="3">
    <location>
        <begin position="1"/>
        <end position="12"/>
    </location>
</feature>
<sequence>MTHPSATESPDSTADFERSERRPRGPLTGFRVLDAATVYAGPLAATMLGDFGADVIKLEHPEGDSARTHGWSKNGIGLWWKTLGRNKRTVTAKLSTDEGRELFLELVRTADVLIENFRPGVFEKWGLGPDVLHEINPGLIVLRVTGFGQGGPAAQRRAFGTLIEAMSGLAHMTGEPDGPPTLPPFGLADGTAALAGAYAATLALLHRERGGKGQVIDLSLLEPLLLVLGPGPTVFDQLGEVPGRHGNRSPNNSPRNTYLTADGSWVAVSTSSLSVAQRVLRLVGHPEVVDEPWFQNAGERVQHADDLDAWVGGWIGERPLSVVVSEFERVGAALAPIYTVEDLMNDPHVIERDIITTIDDEDLGPLRMQNVMFRMSETPGGIAYGGRALGADNEEIYVKELGRSVDEIHRLREEGTL</sequence>
<dbReference type="PANTHER" id="PTHR48228">
    <property type="entry name" value="SUCCINYL-COA--D-CITRAMALATE COA-TRANSFERASE"/>
    <property type="match status" value="1"/>
</dbReference>
<accession>A0A4U6QBD6</accession>
<dbReference type="Gene3D" id="3.40.50.10540">
    <property type="entry name" value="Crotonobetainyl-coa:carnitine coa-transferase, domain 1"/>
    <property type="match status" value="1"/>
</dbReference>
<evidence type="ECO:0000256" key="3">
    <source>
        <dbReference type="SAM" id="MobiDB-lite"/>
    </source>
</evidence>
<feature type="region of interest" description="Disordered" evidence="3">
    <location>
        <begin position="1"/>
        <end position="27"/>
    </location>
</feature>